<dbReference type="Pfam" id="PF00589">
    <property type="entry name" value="Phage_integrase"/>
    <property type="match status" value="1"/>
</dbReference>
<comment type="caution">
    <text evidence="5">The sequence shown here is derived from an EMBL/GenBank/DDBJ whole genome shotgun (WGS) entry which is preliminary data.</text>
</comment>
<dbReference type="Proteomes" id="UP000463224">
    <property type="component" value="Unassembled WGS sequence"/>
</dbReference>
<sequence>MKRMARPSRNDTSLTRPSRTTTVHFRKAVASPDLRWRNPVHQYRARGQAGNQTIRPRRPCQVSGGTKMSVYKRAGQTVYAYDFRVRGVRFSGSTGCTSRREAERYEEAARTAAQAQVIDRTKPMTFAVASSLYWDEVGQHHRNHVDTERSLAWLQKQIGKGTRISDISAATIASAVAKRRGEGVSAATVNRSVCEPLRAILKRCGGVWGQKVQPISWKDHFLKEPQERIREANIDEEAKLLATIRGDYRPALRFAFMSGCRLNEIVTLEWSRVDFFNRQYTVIGKGDKARSIPMTDAVYELLWGEKDNHPTSVFTYKAAKTRDGKQRGKRYPLTENGLKTQWRRVKRDAGVANFRFHDTRHTAATRLVRATGNLKMAQKLLGHTHLTTTSRYAHVTTDDLRAGLEAAHSSVGKGAAVGPDARFDAKSATESPPALKKS</sequence>
<organism evidence="5 6">
    <name type="scientific">Nitratireductor arenosus</name>
    <dbReference type="NCBI Taxonomy" id="2682096"/>
    <lineage>
        <taxon>Bacteria</taxon>
        <taxon>Pseudomonadati</taxon>
        <taxon>Pseudomonadota</taxon>
        <taxon>Alphaproteobacteria</taxon>
        <taxon>Hyphomicrobiales</taxon>
        <taxon>Phyllobacteriaceae</taxon>
        <taxon>Nitratireductor</taxon>
    </lineage>
</organism>
<evidence type="ECO:0000259" key="4">
    <source>
        <dbReference type="PROSITE" id="PS51898"/>
    </source>
</evidence>
<evidence type="ECO:0000256" key="1">
    <source>
        <dbReference type="ARBA" id="ARBA00022908"/>
    </source>
</evidence>
<evidence type="ECO:0000313" key="6">
    <source>
        <dbReference type="Proteomes" id="UP000463224"/>
    </source>
</evidence>
<dbReference type="InterPro" id="IPR002104">
    <property type="entry name" value="Integrase_catalytic"/>
</dbReference>
<reference evidence="5 6" key="1">
    <citation type="submission" date="2019-12" db="EMBL/GenBank/DDBJ databases">
        <title>Nitratireductor arenosus sp. nov., Isolated from sea sand, Jeju island, South Korea.</title>
        <authorList>
            <person name="Kim W."/>
        </authorList>
    </citation>
    <scope>NUCLEOTIDE SEQUENCE [LARGE SCALE GENOMIC DNA]</scope>
    <source>
        <strain evidence="5 6">CAU 1489</strain>
    </source>
</reference>
<name>A0A844QQ89_9HYPH</name>
<feature type="domain" description="Tyr recombinase" evidence="4">
    <location>
        <begin position="227"/>
        <end position="405"/>
    </location>
</feature>
<feature type="region of interest" description="Disordered" evidence="3">
    <location>
        <begin position="408"/>
        <end position="438"/>
    </location>
</feature>
<evidence type="ECO:0000256" key="3">
    <source>
        <dbReference type="SAM" id="MobiDB-lite"/>
    </source>
</evidence>
<dbReference type="InterPro" id="IPR011010">
    <property type="entry name" value="DNA_brk_join_enz"/>
</dbReference>
<feature type="compositionally biased region" description="Polar residues" evidence="3">
    <location>
        <begin position="10"/>
        <end position="20"/>
    </location>
</feature>
<protein>
    <submittedName>
        <fullName evidence="5">Tyrosine-type recombinase/integrase</fullName>
    </submittedName>
</protein>
<dbReference type="PANTHER" id="PTHR30349">
    <property type="entry name" value="PHAGE INTEGRASE-RELATED"/>
    <property type="match status" value="1"/>
</dbReference>
<dbReference type="GO" id="GO:0015074">
    <property type="term" value="P:DNA integration"/>
    <property type="evidence" value="ECO:0007669"/>
    <property type="project" value="UniProtKB-KW"/>
</dbReference>
<keyword evidence="2" id="KW-0233">DNA recombination</keyword>
<dbReference type="PANTHER" id="PTHR30349:SF64">
    <property type="entry name" value="PROPHAGE INTEGRASE INTD-RELATED"/>
    <property type="match status" value="1"/>
</dbReference>
<evidence type="ECO:0000256" key="2">
    <source>
        <dbReference type="ARBA" id="ARBA00023172"/>
    </source>
</evidence>
<dbReference type="AlphaFoldDB" id="A0A844QQ89"/>
<proteinExistence type="predicted"/>
<dbReference type="PROSITE" id="PS51898">
    <property type="entry name" value="TYR_RECOMBINASE"/>
    <property type="match status" value="1"/>
</dbReference>
<feature type="region of interest" description="Disordered" evidence="3">
    <location>
        <begin position="1"/>
        <end position="20"/>
    </location>
</feature>
<dbReference type="InterPro" id="IPR050090">
    <property type="entry name" value="Tyrosine_recombinase_XerCD"/>
</dbReference>
<dbReference type="InterPro" id="IPR013762">
    <property type="entry name" value="Integrase-like_cat_sf"/>
</dbReference>
<keyword evidence="6" id="KW-1185">Reference proteome</keyword>
<dbReference type="CDD" id="cd00796">
    <property type="entry name" value="INT_Rci_Hp1_C"/>
    <property type="match status" value="1"/>
</dbReference>
<accession>A0A844QQ89</accession>
<keyword evidence="1" id="KW-0229">DNA integration</keyword>
<evidence type="ECO:0000313" key="5">
    <source>
        <dbReference type="EMBL" id="MVB00114.1"/>
    </source>
</evidence>
<gene>
    <name evidence="5" type="ORF">GN330_22975</name>
</gene>
<feature type="region of interest" description="Disordered" evidence="3">
    <location>
        <begin position="45"/>
        <end position="64"/>
    </location>
</feature>
<dbReference type="GO" id="GO:0006310">
    <property type="term" value="P:DNA recombination"/>
    <property type="evidence" value="ECO:0007669"/>
    <property type="project" value="UniProtKB-KW"/>
</dbReference>
<dbReference type="SUPFAM" id="SSF56349">
    <property type="entry name" value="DNA breaking-rejoining enzymes"/>
    <property type="match status" value="1"/>
</dbReference>
<dbReference type="Gene3D" id="1.10.443.10">
    <property type="entry name" value="Intergrase catalytic core"/>
    <property type="match status" value="1"/>
</dbReference>
<dbReference type="EMBL" id="WPHG01000010">
    <property type="protein sequence ID" value="MVB00114.1"/>
    <property type="molecule type" value="Genomic_DNA"/>
</dbReference>
<dbReference type="GO" id="GO:0003677">
    <property type="term" value="F:DNA binding"/>
    <property type="evidence" value="ECO:0007669"/>
    <property type="project" value="InterPro"/>
</dbReference>